<dbReference type="SUPFAM" id="SSF53474">
    <property type="entry name" value="alpha/beta-Hydrolases"/>
    <property type="match status" value="1"/>
</dbReference>
<dbReference type="AlphaFoldDB" id="B7G8G5"/>
<name>B7G8G5_PHATC</name>
<gene>
    <name evidence="2" type="ORF">PHATRDRAFT_15323</name>
</gene>
<dbReference type="HOGENOM" id="CLU_020336_13_4_1"/>
<dbReference type="PRINTS" id="PR00111">
    <property type="entry name" value="ABHYDROLASE"/>
</dbReference>
<dbReference type="Gene3D" id="3.40.50.1820">
    <property type="entry name" value="alpha/beta hydrolase"/>
    <property type="match status" value="1"/>
</dbReference>
<dbReference type="GeneID" id="7195073"/>
<feature type="domain" description="AB hydrolase-1" evidence="1">
    <location>
        <begin position="3"/>
        <end position="256"/>
    </location>
</feature>
<dbReference type="InterPro" id="IPR000639">
    <property type="entry name" value="Epox_hydrolase-like"/>
</dbReference>
<keyword evidence="3" id="KW-1185">Reference proteome</keyword>
<evidence type="ECO:0000313" key="2">
    <source>
        <dbReference type="EMBL" id="EEC45164.1"/>
    </source>
</evidence>
<evidence type="ECO:0000313" key="3">
    <source>
        <dbReference type="Proteomes" id="UP000000759"/>
    </source>
</evidence>
<dbReference type="PANTHER" id="PTHR46438">
    <property type="entry name" value="ALPHA/BETA-HYDROLASES SUPERFAMILY PROTEIN"/>
    <property type="match status" value="1"/>
</dbReference>
<dbReference type="KEGG" id="pti:PHATRDRAFT_15323"/>
<organism evidence="2 3">
    <name type="scientific">Phaeodactylum tricornutum (strain CCAP 1055/1)</name>
    <dbReference type="NCBI Taxonomy" id="556484"/>
    <lineage>
        <taxon>Eukaryota</taxon>
        <taxon>Sar</taxon>
        <taxon>Stramenopiles</taxon>
        <taxon>Ochrophyta</taxon>
        <taxon>Bacillariophyta</taxon>
        <taxon>Bacillariophyceae</taxon>
        <taxon>Bacillariophycidae</taxon>
        <taxon>Naviculales</taxon>
        <taxon>Phaeodactylaceae</taxon>
        <taxon>Phaeodactylum</taxon>
    </lineage>
</organism>
<dbReference type="PaxDb" id="2850-Phatr15323"/>
<dbReference type="EMBL" id="CM000621">
    <property type="protein sequence ID" value="EEC45164.1"/>
    <property type="molecule type" value="Genomic_DNA"/>
</dbReference>
<dbReference type="OrthoDB" id="408373at2759"/>
<dbReference type="Pfam" id="PF00561">
    <property type="entry name" value="Abhydrolase_1"/>
    <property type="match status" value="1"/>
</dbReference>
<dbReference type="Proteomes" id="UP000000759">
    <property type="component" value="Chromosome 19"/>
</dbReference>
<reference evidence="3" key="2">
    <citation type="submission" date="2008-08" db="EMBL/GenBank/DDBJ databases">
        <authorList>
            <consortium name="Diatom Consortium"/>
            <person name="Grigoriev I."/>
            <person name="Grimwood J."/>
            <person name="Kuo A."/>
            <person name="Otillar R.P."/>
            <person name="Salamov A."/>
            <person name="Detter J.C."/>
            <person name="Lindquist E."/>
            <person name="Shapiro H."/>
            <person name="Lucas S."/>
            <person name="Glavina del Rio T."/>
            <person name="Pitluck S."/>
            <person name="Rokhsar D."/>
            <person name="Bowler C."/>
        </authorList>
    </citation>
    <scope>GENOME REANNOTATION</scope>
    <source>
        <strain evidence="3">CCAP 1055/1</strain>
    </source>
</reference>
<reference evidence="2 3" key="1">
    <citation type="journal article" date="2008" name="Nature">
        <title>The Phaeodactylum genome reveals the evolutionary history of diatom genomes.</title>
        <authorList>
            <person name="Bowler C."/>
            <person name="Allen A.E."/>
            <person name="Badger J.H."/>
            <person name="Grimwood J."/>
            <person name="Jabbari K."/>
            <person name="Kuo A."/>
            <person name="Maheswari U."/>
            <person name="Martens C."/>
            <person name="Maumus F."/>
            <person name="Otillar R.P."/>
            <person name="Rayko E."/>
            <person name="Salamov A."/>
            <person name="Vandepoele K."/>
            <person name="Beszteri B."/>
            <person name="Gruber A."/>
            <person name="Heijde M."/>
            <person name="Katinka M."/>
            <person name="Mock T."/>
            <person name="Valentin K."/>
            <person name="Verret F."/>
            <person name="Berges J.A."/>
            <person name="Brownlee C."/>
            <person name="Cadoret J.P."/>
            <person name="Chiovitti A."/>
            <person name="Choi C.J."/>
            <person name="Coesel S."/>
            <person name="De Martino A."/>
            <person name="Detter J.C."/>
            <person name="Durkin C."/>
            <person name="Falciatore A."/>
            <person name="Fournet J."/>
            <person name="Haruta M."/>
            <person name="Huysman M.J."/>
            <person name="Jenkins B.D."/>
            <person name="Jiroutova K."/>
            <person name="Jorgensen R.E."/>
            <person name="Joubert Y."/>
            <person name="Kaplan A."/>
            <person name="Kroger N."/>
            <person name="Kroth P.G."/>
            <person name="La Roche J."/>
            <person name="Lindquist E."/>
            <person name="Lommer M."/>
            <person name="Martin-Jezequel V."/>
            <person name="Lopez P.J."/>
            <person name="Lucas S."/>
            <person name="Mangogna M."/>
            <person name="McGinnis K."/>
            <person name="Medlin L.K."/>
            <person name="Montsant A."/>
            <person name="Oudot-Le Secq M.P."/>
            <person name="Napoli C."/>
            <person name="Obornik M."/>
            <person name="Parker M.S."/>
            <person name="Petit J.L."/>
            <person name="Porcel B.M."/>
            <person name="Poulsen N."/>
            <person name="Robison M."/>
            <person name="Rychlewski L."/>
            <person name="Rynearson T.A."/>
            <person name="Schmutz J."/>
            <person name="Shapiro H."/>
            <person name="Siaut M."/>
            <person name="Stanley M."/>
            <person name="Sussman M.R."/>
            <person name="Taylor A.R."/>
            <person name="Vardi A."/>
            <person name="von Dassow P."/>
            <person name="Vyverman W."/>
            <person name="Willis A."/>
            <person name="Wyrwicz L.S."/>
            <person name="Rokhsar D.S."/>
            <person name="Weissenbach J."/>
            <person name="Armbrust E.V."/>
            <person name="Green B.R."/>
            <person name="Van de Peer Y."/>
            <person name="Grigoriev I.V."/>
        </authorList>
    </citation>
    <scope>NUCLEOTIDE SEQUENCE [LARGE SCALE GENOMIC DNA]</scope>
    <source>
        <strain evidence="2 3">CCAP 1055/1</strain>
    </source>
</reference>
<dbReference type="GO" id="GO:0015994">
    <property type="term" value="P:chlorophyll metabolic process"/>
    <property type="evidence" value="ECO:0007669"/>
    <property type="project" value="TreeGrafter"/>
</dbReference>
<proteinExistence type="predicted"/>
<feature type="non-terminal residue" evidence="2">
    <location>
        <position position="1"/>
    </location>
</feature>
<dbReference type="PANTHER" id="PTHR46438:SF7">
    <property type="entry name" value="ALPHA_BETA-HYDROLASES SUPERFAMILY PROTEIN"/>
    <property type="match status" value="1"/>
</dbReference>
<protein>
    <recommendedName>
        <fullName evidence="1">AB hydrolase-1 domain-containing protein</fullName>
    </recommendedName>
</protein>
<accession>B7G8G5</accession>
<dbReference type="InParanoid" id="B7G8G5"/>
<dbReference type="RefSeq" id="XP_002183464.1">
    <property type="nucleotide sequence ID" value="XM_002183428.1"/>
</dbReference>
<dbReference type="PRINTS" id="PR00412">
    <property type="entry name" value="EPOXHYDRLASE"/>
</dbReference>
<evidence type="ECO:0000259" key="1">
    <source>
        <dbReference type="Pfam" id="PF00561"/>
    </source>
</evidence>
<dbReference type="GO" id="GO:0009507">
    <property type="term" value="C:chloroplast"/>
    <property type="evidence" value="ECO:0007669"/>
    <property type="project" value="TreeGrafter"/>
</dbReference>
<dbReference type="InterPro" id="IPR000073">
    <property type="entry name" value="AB_hydrolase_1"/>
</dbReference>
<dbReference type="InterPro" id="IPR029058">
    <property type="entry name" value="AB_hydrolase_fold"/>
</dbReference>
<dbReference type="GO" id="GO:0047746">
    <property type="term" value="F:chlorophyllase activity"/>
    <property type="evidence" value="ECO:0007669"/>
    <property type="project" value="TreeGrafter"/>
</dbReference>
<sequence>GDPILLVHGFGASVNHFRYNIPLLVKEGYRVYAIDLLGFGASDKPKDEAYSIELFVQLLTDFIQDKYTESKPWVIAGNSIGGLCSLSVAEKIPHMIQAVVLFNTSRGMSVFRYEDVPRVFRPVLRFFQKVVLGPKNGPRFFKNFKTRENVQKILISQGVYRDPKNVNDELLEILLGPSDDEGAEDVFLAVFAGPPGPLPETILPKLSCPILAVWGGKDPWAPVSGGPYLSGSMFGQLTKDFTLEVLPEAGHCPHDECPEAVHEKLVPFLDAA</sequence>
<dbReference type="eggNOG" id="KOG1454">
    <property type="taxonomic scope" value="Eukaryota"/>
</dbReference>
<dbReference type="STRING" id="556484.B7G8G5"/>
<feature type="non-terminal residue" evidence="2">
    <location>
        <position position="272"/>
    </location>
</feature>